<gene>
    <name evidence="2" type="ORF">RUM43_004037</name>
</gene>
<proteinExistence type="predicted"/>
<evidence type="ECO:0000256" key="1">
    <source>
        <dbReference type="SAM" id="MobiDB-lite"/>
    </source>
</evidence>
<accession>A0AAN8XL95</accession>
<evidence type="ECO:0000313" key="3">
    <source>
        <dbReference type="Proteomes" id="UP001372834"/>
    </source>
</evidence>
<organism evidence="2 3">
    <name type="scientific">Polyplax serrata</name>
    <name type="common">Common mouse louse</name>
    <dbReference type="NCBI Taxonomy" id="468196"/>
    <lineage>
        <taxon>Eukaryota</taxon>
        <taxon>Metazoa</taxon>
        <taxon>Ecdysozoa</taxon>
        <taxon>Arthropoda</taxon>
        <taxon>Hexapoda</taxon>
        <taxon>Insecta</taxon>
        <taxon>Pterygota</taxon>
        <taxon>Neoptera</taxon>
        <taxon>Paraneoptera</taxon>
        <taxon>Psocodea</taxon>
        <taxon>Troctomorpha</taxon>
        <taxon>Phthiraptera</taxon>
        <taxon>Anoplura</taxon>
        <taxon>Polyplacidae</taxon>
        <taxon>Polyplax</taxon>
    </lineage>
</organism>
<dbReference type="EMBL" id="JAWJWE010000002">
    <property type="protein sequence ID" value="KAK6642535.1"/>
    <property type="molecule type" value="Genomic_DNA"/>
</dbReference>
<feature type="non-terminal residue" evidence="2">
    <location>
        <position position="1"/>
    </location>
</feature>
<name>A0AAN8XL95_POLSC</name>
<feature type="region of interest" description="Disordered" evidence="1">
    <location>
        <begin position="32"/>
        <end position="73"/>
    </location>
</feature>
<reference evidence="2 3" key="1">
    <citation type="submission" date="2023-10" db="EMBL/GenBank/DDBJ databases">
        <title>Genomes of two closely related lineages of the louse Polyplax serrata with different host specificities.</title>
        <authorList>
            <person name="Martinu J."/>
            <person name="Tarabai H."/>
            <person name="Stefka J."/>
            <person name="Hypsa V."/>
        </authorList>
    </citation>
    <scope>NUCLEOTIDE SEQUENCE [LARGE SCALE GENOMIC DNA]</scope>
    <source>
        <strain evidence="2">HR10_N</strain>
    </source>
</reference>
<evidence type="ECO:0000313" key="2">
    <source>
        <dbReference type="EMBL" id="KAK6642535.1"/>
    </source>
</evidence>
<dbReference type="Proteomes" id="UP001372834">
    <property type="component" value="Unassembled WGS sequence"/>
</dbReference>
<protein>
    <submittedName>
        <fullName evidence="2">Uncharacterized protein</fullName>
    </submittedName>
</protein>
<feature type="compositionally biased region" description="Basic and acidic residues" evidence="1">
    <location>
        <begin position="40"/>
        <end position="64"/>
    </location>
</feature>
<dbReference type="AlphaFoldDB" id="A0AAN8XL95"/>
<sequence length="73" mass="8638">FQLKIVIQKKALVQPAVTLFKLFIFLEERRGARKRPTNHSFERESSSSERATEREGKHEQEQEHATNCFKTTY</sequence>
<comment type="caution">
    <text evidence="2">The sequence shown here is derived from an EMBL/GenBank/DDBJ whole genome shotgun (WGS) entry which is preliminary data.</text>
</comment>